<dbReference type="Gene3D" id="1.20.1250.20">
    <property type="entry name" value="MFS general substrate transporter like domains"/>
    <property type="match status" value="2"/>
</dbReference>
<dbReference type="InterPro" id="IPR020846">
    <property type="entry name" value="MFS_dom"/>
</dbReference>
<evidence type="ECO:0000256" key="4">
    <source>
        <dbReference type="SAM" id="Phobius"/>
    </source>
</evidence>
<feature type="transmembrane region" description="Helical" evidence="4">
    <location>
        <begin position="15"/>
        <end position="35"/>
    </location>
</feature>
<organism evidence="6 7">
    <name type="scientific">Sphaerochaeta globosa (strain ATCC BAA-1886 / DSM 22777 / Buddy)</name>
    <name type="common">Spirochaeta sp. (strain Buddy)</name>
    <dbReference type="NCBI Taxonomy" id="158189"/>
    <lineage>
        <taxon>Bacteria</taxon>
        <taxon>Pseudomonadati</taxon>
        <taxon>Spirochaetota</taxon>
        <taxon>Spirochaetia</taxon>
        <taxon>Spirochaetales</taxon>
        <taxon>Sphaerochaetaceae</taxon>
        <taxon>Sphaerochaeta</taxon>
    </lineage>
</organism>
<feature type="transmembrane region" description="Helical" evidence="4">
    <location>
        <begin position="152"/>
        <end position="170"/>
    </location>
</feature>
<keyword evidence="2 4" id="KW-1133">Transmembrane helix</keyword>
<dbReference type="InterPro" id="IPR052528">
    <property type="entry name" value="Sugar_transport-like"/>
</dbReference>
<feature type="transmembrane region" description="Helical" evidence="4">
    <location>
        <begin position="56"/>
        <end position="74"/>
    </location>
</feature>
<dbReference type="PANTHER" id="PTHR23526">
    <property type="entry name" value="INTEGRAL MEMBRANE TRANSPORT PROTEIN-RELATED"/>
    <property type="match status" value="1"/>
</dbReference>
<evidence type="ECO:0000313" key="6">
    <source>
        <dbReference type="EMBL" id="ADY13435.1"/>
    </source>
</evidence>
<feature type="transmembrane region" description="Helical" evidence="4">
    <location>
        <begin position="220"/>
        <end position="246"/>
    </location>
</feature>
<name>F0RW78_SPHGB</name>
<dbReference type="GO" id="GO:0022857">
    <property type="term" value="F:transmembrane transporter activity"/>
    <property type="evidence" value="ECO:0007669"/>
    <property type="project" value="InterPro"/>
</dbReference>
<dbReference type="HOGENOM" id="CLU_057648_0_0_12"/>
<dbReference type="Proteomes" id="UP000008466">
    <property type="component" value="Chromosome"/>
</dbReference>
<dbReference type="InterPro" id="IPR011701">
    <property type="entry name" value="MFS"/>
</dbReference>
<feature type="transmembrane region" description="Helical" evidence="4">
    <location>
        <begin position="347"/>
        <end position="370"/>
    </location>
</feature>
<keyword evidence="1 4" id="KW-0812">Transmembrane</keyword>
<evidence type="ECO:0000256" key="3">
    <source>
        <dbReference type="ARBA" id="ARBA00023136"/>
    </source>
</evidence>
<feature type="transmembrane region" description="Helical" evidence="4">
    <location>
        <begin position="252"/>
        <end position="271"/>
    </location>
</feature>
<reference evidence="7" key="1">
    <citation type="submission" date="2011-02" db="EMBL/GenBank/DDBJ databases">
        <title>Complete sequence of Spirochaeta sp. Buddy.</title>
        <authorList>
            <person name="Lucas S."/>
            <person name="Copeland A."/>
            <person name="Lapidus A."/>
            <person name="Cheng J.-F."/>
            <person name="Goodwin L."/>
            <person name="Pitluck S."/>
            <person name="Zeytun A."/>
            <person name="Detter J.C."/>
            <person name="Han C."/>
            <person name="Tapia R."/>
            <person name="Land M."/>
            <person name="Hauser L."/>
            <person name="Kyrpides N."/>
            <person name="Ivanova N."/>
            <person name="Mikhailova N."/>
            <person name="Pagani I."/>
            <person name="Ritalahti K.M."/>
            <person name="Loeffler F.E."/>
            <person name="Woyke T."/>
        </authorList>
    </citation>
    <scope>NUCLEOTIDE SEQUENCE [LARGE SCALE GENOMIC DNA]</scope>
    <source>
        <strain evidence="7">ATCC BAA-1886 / DSM 22777 / Buddy</strain>
    </source>
</reference>
<dbReference type="KEGG" id="sbu:SpiBuddy_1610"/>
<protein>
    <submittedName>
        <fullName evidence="6">Major facilitator superfamily MFS_1</fullName>
    </submittedName>
</protein>
<sequence length="406" mass="44830">MQPKKPSIYTGDKTVKTFLATILFSGLAYGFYRGIQDNYLAEIVKISEFERGIVEFFREIPGLMLVFILAWMYRLSETKVFKIGTAIMLGGVLGLLLLGSSKVVVILFMVVFSTGEHIVMPIKSSMSLAFAKSDKGGASLGVTSSISHGGNIIGYMLVSLLFVVLASLGYARDSLLGFRIVFLIAAILLLLSTMIALSMKDKGKQVKRSRLYFNKKYTKFYMLEIFYGARKQIFLTFAPYALILFYGADTSVIALLLAICAVFGMLLSPVIGMLVDKLGYKKIMVADTLILVVVCFFYGYAHRLFPMHIAFIVVCINFVLDSIISLASMATNVYVRDLSSSREELTATLTTGISVNHLISVLIALLGGYIWKTLGIEVLFTMSAILGVINSLFAATIKKPEQRTLY</sequence>
<proteinExistence type="predicted"/>
<dbReference type="RefSeq" id="WP_013607285.1">
    <property type="nucleotide sequence ID" value="NC_015152.1"/>
</dbReference>
<feature type="transmembrane region" description="Helical" evidence="4">
    <location>
        <begin position="176"/>
        <end position="199"/>
    </location>
</feature>
<accession>F0RW78</accession>
<feature type="transmembrane region" description="Helical" evidence="4">
    <location>
        <begin position="283"/>
        <end position="301"/>
    </location>
</feature>
<dbReference type="PROSITE" id="PS50850">
    <property type="entry name" value="MFS"/>
    <property type="match status" value="1"/>
</dbReference>
<dbReference type="OrthoDB" id="9774288at2"/>
<dbReference type="Pfam" id="PF07690">
    <property type="entry name" value="MFS_1"/>
    <property type="match status" value="1"/>
</dbReference>
<evidence type="ECO:0000259" key="5">
    <source>
        <dbReference type="PROSITE" id="PS50850"/>
    </source>
</evidence>
<dbReference type="SUPFAM" id="SSF103473">
    <property type="entry name" value="MFS general substrate transporter"/>
    <property type="match status" value="1"/>
</dbReference>
<dbReference type="AlphaFoldDB" id="F0RW78"/>
<evidence type="ECO:0000313" key="7">
    <source>
        <dbReference type="Proteomes" id="UP000008466"/>
    </source>
</evidence>
<evidence type="ECO:0000256" key="1">
    <source>
        <dbReference type="ARBA" id="ARBA00022692"/>
    </source>
</evidence>
<feature type="transmembrane region" description="Helical" evidence="4">
    <location>
        <begin position="376"/>
        <end position="397"/>
    </location>
</feature>
<dbReference type="EMBL" id="CP002541">
    <property type="protein sequence ID" value="ADY13435.1"/>
    <property type="molecule type" value="Genomic_DNA"/>
</dbReference>
<feature type="domain" description="Major facilitator superfamily (MFS) profile" evidence="5">
    <location>
        <begin position="181"/>
        <end position="406"/>
    </location>
</feature>
<dbReference type="STRING" id="158189.SpiBuddy_1610"/>
<evidence type="ECO:0000256" key="2">
    <source>
        <dbReference type="ARBA" id="ARBA00022989"/>
    </source>
</evidence>
<dbReference type="InterPro" id="IPR036259">
    <property type="entry name" value="MFS_trans_sf"/>
</dbReference>
<feature type="transmembrane region" description="Helical" evidence="4">
    <location>
        <begin position="86"/>
        <end position="112"/>
    </location>
</feature>
<gene>
    <name evidence="6" type="ordered locus">SpiBuddy_1610</name>
</gene>
<keyword evidence="3 4" id="KW-0472">Membrane</keyword>
<dbReference type="eggNOG" id="COG2223">
    <property type="taxonomic scope" value="Bacteria"/>
</dbReference>
<feature type="transmembrane region" description="Helical" evidence="4">
    <location>
        <begin position="307"/>
        <end position="335"/>
    </location>
</feature>
<keyword evidence="7" id="KW-1185">Reference proteome</keyword>
<dbReference type="PANTHER" id="PTHR23526:SF4">
    <property type="entry name" value="INTEGRAL MEMBRANE TRANSPORT PROTEIN"/>
    <property type="match status" value="1"/>
</dbReference>